<organism evidence="2 3">
    <name type="scientific">Colletotrichum chrysophilum</name>
    <dbReference type="NCBI Taxonomy" id="1836956"/>
    <lineage>
        <taxon>Eukaryota</taxon>
        <taxon>Fungi</taxon>
        <taxon>Dikarya</taxon>
        <taxon>Ascomycota</taxon>
        <taxon>Pezizomycotina</taxon>
        <taxon>Sordariomycetes</taxon>
        <taxon>Hypocreomycetidae</taxon>
        <taxon>Glomerellales</taxon>
        <taxon>Glomerellaceae</taxon>
        <taxon>Colletotrichum</taxon>
        <taxon>Colletotrichum gloeosporioides species complex</taxon>
    </lineage>
</organism>
<comment type="caution">
    <text evidence="2">The sequence shown here is derived from an EMBL/GenBank/DDBJ whole genome shotgun (WGS) entry which is preliminary data.</text>
</comment>
<proteinExistence type="predicted"/>
<feature type="compositionally biased region" description="Basic residues" evidence="1">
    <location>
        <begin position="92"/>
        <end position="103"/>
    </location>
</feature>
<sequence>MRSSPVHHQPYESYLRAFISTHSLRYNICKQQQYKLKRTPSLHTQLLDTFHHEVHTRHIHCHRRRRVRHQRRRRPRQETVHRQRRLLLHQHRRHKEALLRRARLQQQAPAQHQHLRAGAEPLVDGQARPRGAPEEGRGAGGPPAAGDASDSRQRAEMGLKH</sequence>
<evidence type="ECO:0000256" key="1">
    <source>
        <dbReference type="SAM" id="MobiDB-lite"/>
    </source>
</evidence>
<keyword evidence="3" id="KW-1185">Reference proteome</keyword>
<feature type="compositionally biased region" description="Basic and acidic residues" evidence="1">
    <location>
        <begin position="149"/>
        <end position="161"/>
    </location>
</feature>
<reference evidence="2" key="1">
    <citation type="submission" date="2023-01" db="EMBL/GenBank/DDBJ databases">
        <title>Colletotrichum chrysophilum M932 genome sequence.</title>
        <authorList>
            <person name="Baroncelli R."/>
        </authorList>
    </citation>
    <scope>NUCLEOTIDE SEQUENCE</scope>
    <source>
        <strain evidence="2">M932</strain>
    </source>
</reference>
<evidence type="ECO:0000313" key="3">
    <source>
        <dbReference type="Proteomes" id="UP001243330"/>
    </source>
</evidence>
<dbReference type="AlphaFoldDB" id="A0AAD9A986"/>
<dbReference type="Proteomes" id="UP001243330">
    <property type="component" value="Unassembled WGS sequence"/>
</dbReference>
<feature type="region of interest" description="Disordered" evidence="1">
    <location>
        <begin position="92"/>
        <end position="161"/>
    </location>
</feature>
<name>A0AAD9A986_9PEZI</name>
<protein>
    <submittedName>
        <fullName evidence="2">Uncharacterized protein</fullName>
    </submittedName>
</protein>
<dbReference type="EMBL" id="JAQOWY010000396">
    <property type="protein sequence ID" value="KAK1842755.1"/>
    <property type="molecule type" value="Genomic_DNA"/>
</dbReference>
<gene>
    <name evidence="2" type="ORF">CCHR01_14601</name>
</gene>
<evidence type="ECO:0000313" key="2">
    <source>
        <dbReference type="EMBL" id="KAK1842755.1"/>
    </source>
</evidence>
<accession>A0AAD9A986</accession>